<dbReference type="Proteomes" id="UP000224634">
    <property type="component" value="Unassembled WGS sequence"/>
</dbReference>
<dbReference type="PROSITE" id="PS50088">
    <property type="entry name" value="ANK_REPEAT"/>
    <property type="match status" value="1"/>
</dbReference>
<dbReference type="OrthoDB" id="4772757at2759"/>
<protein>
    <submittedName>
        <fullName evidence="4">Uncharacterized protein</fullName>
    </submittedName>
</protein>
<evidence type="ECO:0000256" key="3">
    <source>
        <dbReference type="PROSITE-ProRule" id="PRU00023"/>
    </source>
</evidence>
<keyword evidence="5" id="KW-1185">Reference proteome</keyword>
<proteinExistence type="predicted"/>
<dbReference type="PROSITE" id="PS50297">
    <property type="entry name" value="ANK_REP_REGION"/>
    <property type="match status" value="1"/>
</dbReference>
<dbReference type="SUPFAM" id="SSF48403">
    <property type="entry name" value="Ankyrin repeat"/>
    <property type="match status" value="1"/>
</dbReference>
<dbReference type="InterPro" id="IPR036770">
    <property type="entry name" value="Ankyrin_rpt-contain_sf"/>
</dbReference>
<dbReference type="STRING" id="1447883.A0A2B7YRS9"/>
<dbReference type="SMART" id="SM00248">
    <property type="entry name" value="ANK"/>
    <property type="match status" value="4"/>
</dbReference>
<evidence type="ECO:0000256" key="2">
    <source>
        <dbReference type="ARBA" id="ARBA00023043"/>
    </source>
</evidence>
<name>A0A2B7YRS9_POLH7</name>
<sequence>MSPFTKGQQADFVDGIEALPPNVEQDDGQGQIGHLLSGLLQSTNGQDIDPETVKQLLLDEHNRLRERRTSKLSFVDLIYPRSEMDELEFLARRLADAFFNAIRNGQSEIISWLLRNEMVTVDVVDERGRTPLLAAVAAKRTKVVQELLEFGAPPDEFGIVDWRYSGGKDHPPIIRTPLQEAASQGNLSIVKLLMELYHCDDAKIAPDGQLALRLAAENDHRHVVDYLPVRRGGAWRRWKVRHEKAMRRLKYATWRVFCFAKFLVWDVEKFFLWSVPKHGIVLPVVKATKWCWKHRSRFGPWCKSQAKKSVIYAKRLGQEVWAGVKKTPEHVSKLAKGTWKFVSVTLPKLIRRLADYTWDFITHRIPRVVKVTAMWIWSGVCAIGRSFLELLQKVASLLHTAFSAMITFFRGLTLKDIWNGICAVLRVVFISFPQRMWEFMGKFSDVLYDALTALFGRIGEVFWLLLWLVYQGVMFIPKSLWEILTSVWASISAAGHEFVVWVNPKA</sequence>
<accession>A0A2B7YRS9</accession>
<dbReference type="AlphaFoldDB" id="A0A2B7YRS9"/>
<reference evidence="4 5" key="1">
    <citation type="submission" date="2017-10" db="EMBL/GenBank/DDBJ databases">
        <title>Comparative genomics in systemic dimorphic fungi from Ajellomycetaceae.</title>
        <authorList>
            <person name="Munoz J.F."/>
            <person name="Mcewen J.G."/>
            <person name="Clay O.K."/>
            <person name="Cuomo C.A."/>
        </authorList>
    </citation>
    <scope>NUCLEOTIDE SEQUENCE [LARGE SCALE GENOMIC DNA]</scope>
    <source>
        <strain evidence="4 5">UAMH7299</strain>
    </source>
</reference>
<dbReference type="InterPro" id="IPR002110">
    <property type="entry name" value="Ankyrin_rpt"/>
</dbReference>
<keyword evidence="2 3" id="KW-0040">ANK repeat</keyword>
<dbReference type="GO" id="GO:0005737">
    <property type="term" value="C:cytoplasm"/>
    <property type="evidence" value="ECO:0007669"/>
    <property type="project" value="TreeGrafter"/>
</dbReference>
<dbReference type="PANTHER" id="PTHR24198">
    <property type="entry name" value="ANKYRIN REPEAT AND PROTEIN KINASE DOMAIN-CONTAINING PROTEIN"/>
    <property type="match status" value="1"/>
</dbReference>
<comment type="caution">
    <text evidence="4">The sequence shown here is derived from an EMBL/GenBank/DDBJ whole genome shotgun (WGS) entry which is preliminary data.</text>
</comment>
<feature type="repeat" description="ANK" evidence="3">
    <location>
        <begin position="127"/>
        <end position="152"/>
    </location>
</feature>
<evidence type="ECO:0000256" key="1">
    <source>
        <dbReference type="ARBA" id="ARBA00022737"/>
    </source>
</evidence>
<evidence type="ECO:0000313" key="5">
    <source>
        <dbReference type="Proteomes" id="UP000224634"/>
    </source>
</evidence>
<dbReference type="PANTHER" id="PTHR24198:SF165">
    <property type="entry name" value="ANKYRIN REPEAT-CONTAINING PROTEIN-RELATED"/>
    <property type="match status" value="1"/>
</dbReference>
<keyword evidence="1" id="KW-0677">Repeat</keyword>
<dbReference type="Gene3D" id="1.25.40.20">
    <property type="entry name" value="Ankyrin repeat-containing domain"/>
    <property type="match status" value="1"/>
</dbReference>
<evidence type="ECO:0000313" key="4">
    <source>
        <dbReference type="EMBL" id="PGH23693.1"/>
    </source>
</evidence>
<dbReference type="Pfam" id="PF12796">
    <property type="entry name" value="Ank_2"/>
    <property type="match status" value="2"/>
</dbReference>
<dbReference type="EMBL" id="PDNA01000021">
    <property type="protein sequence ID" value="PGH23693.1"/>
    <property type="molecule type" value="Genomic_DNA"/>
</dbReference>
<gene>
    <name evidence="4" type="ORF">AJ80_02299</name>
</gene>
<organism evidence="4 5">
    <name type="scientific">Polytolypa hystricis (strain UAMH7299)</name>
    <dbReference type="NCBI Taxonomy" id="1447883"/>
    <lineage>
        <taxon>Eukaryota</taxon>
        <taxon>Fungi</taxon>
        <taxon>Dikarya</taxon>
        <taxon>Ascomycota</taxon>
        <taxon>Pezizomycotina</taxon>
        <taxon>Eurotiomycetes</taxon>
        <taxon>Eurotiomycetidae</taxon>
        <taxon>Onygenales</taxon>
        <taxon>Onygenales incertae sedis</taxon>
        <taxon>Polytolypa</taxon>
    </lineage>
</organism>